<protein>
    <submittedName>
        <fullName evidence="1">Uncharacterized protein</fullName>
    </submittedName>
</protein>
<dbReference type="Proteomes" id="UP000826212">
    <property type="component" value="Chromosome"/>
</dbReference>
<evidence type="ECO:0000313" key="1">
    <source>
        <dbReference type="EMBL" id="QZE13153.1"/>
    </source>
</evidence>
<sequence>MSFLFGLKYKLGMIPKSEKITTEWSNLLEKKYSLDSLANHELVQEYLKLKNQFGDLTKQRENKECKDLQKEIEKLEKKSKIKKFLTLNTVNIDNQPFEVVHYMELKATLTHLLKKDNEEDSEELTTYRRLSENDLVLKYESLSVDESLNFFNSHNLFIDETFASQKHLQDKWSLSPDFSEVSGGSYSQLDDFQAYDESAVVSDGSNCIISLLSKTVEGKVWSSSMGFIPRKFPFVSGFMLSKSSIKSATWSFEVAARFQPQRDLVNTMLLRDKVGGQIIDIFRTGNKTVGFGMNDSNSPASLSSIDFTKTHVYKVEIESKSIVWYLNNIEVARTSGNFGKSEWEIAALVSAKSESVKPSQMKIEWIRAFETI</sequence>
<organism evidence="1 2">
    <name type="scientific">Halosquirtibacter laminarini</name>
    <dbReference type="NCBI Taxonomy" id="3374600"/>
    <lineage>
        <taxon>Bacteria</taxon>
        <taxon>Pseudomonadati</taxon>
        <taxon>Bacteroidota</taxon>
        <taxon>Bacteroidia</taxon>
        <taxon>Marinilabiliales</taxon>
        <taxon>Prolixibacteraceae</taxon>
        <taxon>Halosquirtibacter</taxon>
    </lineage>
</organism>
<accession>A0AC61NCA0</accession>
<evidence type="ECO:0000313" key="2">
    <source>
        <dbReference type="Proteomes" id="UP000826212"/>
    </source>
</evidence>
<gene>
    <name evidence="1" type="ORF">K4L44_11185</name>
</gene>
<proteinExistence type="predicted"/>
<dbReference type="EMBL" id="CP081303">
    <property type="protein sequence ID" value="QZE13153.1"/>
    <property type="molecule type" value="Genomic_DNA"/>
</dbReference>
<keyword evidence="2" id="KW-1185">Reference proteome</keyword>
<name>A0AC61NCA0_9BACT</name>
<reference evidence="1" key="1">
    <citation type="submission" date="2021-08" db="EMBL/GenBank/DDBJ databases">
        <title>Novel anaerobic bacterium isolated from sea squirt in East Sea, Republic of Korea.</title>
        <authorList>
            <person name="Nguyen T.H."/>
            <person name="Li Z."/>
            <person name="Lee Y.-J."/>
            <person name="Ko J."/>
            <person name="Kim S.-G."/>
        </authorList>
    </citation>
    <scope>NUCLEOTIDE SEQUENCE</scope>
    <source>
        <strain evidence="1">KCTC 25031</strain>
    </source>
</reference>